<comment type="similarity">
    <text evidence="1 6">Belongs to the peptidase C14A family.</text>
</comment>
<dbReference type="PROSITE" id="PS50208">
    <property type="entry name" value="CASPASE_P20"/>
    <property type="match status" value="1"/>
</dbReference>
<dbReference type="PANTHER" id="PTHR10454">
    <property type="entry name" value="CASPASE"/>
    <property type="match status" value="1"/>
</dbReference>
<dbReference type="CDD" id="cd00032">
    <property type="entry name" value="CASc"/>
    <property type="match status" value="1"/>
</dbReference>
<feature type="domain" description="Caspase family p20" evidence="8">
    <location>
        <begin position="1"/>
        <end position="107"/>
    </location>
</feature>
<evidence type="ECO:0000256" key="1">
    <source>
        <dbReference type="ARBA" id="ARBA00010134"/>
    </source>
</evidence>
<dbReference type="GO" id="GO:0004197">
    <property type="term" value="F:cysteine-type endopeptidase activity"/>
    <property type="evidence" value="ECO:0007669"/>
    <property type="project" value="InterPro"/>
</dbReference>
<dbReference type="InterPro" id="IPR011600">
    <property type="entry name" value="Pept_C14_caspase"/>
</dbReference>
<name>A0AAV2MLR1_KNICA</name>
<evidence type="ECO:0000256" key="6">
    <source>
        <dbReference type="RuleBase" id="RU003971"/>
    </source>
</evidence>
<dbReference type="PROSITE" id="PS01122">
    <property type="entry name" value="CASPASE_CYS"/>
    <property type="match status" value="1"/>
</dbReference>
<evidence type="ECO:0000313" key="10">
    <source>
        <dbReference type="Proteomes" id="UP001497482"/>
    </source>
</evidence>
<dbReference type="Gene3D" id="3.40.50.1460">
    <property type="match status" value="1"/>
</dbReference>
<evidence type="ECO:0000256" key="4">
    <source>
        <dbReference type="ARBA" id="ARBA00022807"/>
    </source>
</evidence>
<keyword evidence="10" id="KW-1185">Reference proteome</keyword>
<dbReference type="InterPro" id="IPR015917">
    <property type="entry name" value="Pept_C14A"/>
</dbReference>
<dbReference type="PROSITE" id="PS01121">
    <property type="entry name" value="CASPASE_HIS"/>
    <property type="match status" value="1"/>
</dbReference>
<dbReference type="AlphaFoldDB" id="A0AAV2MLR1"/>
<dbReference type="PRINTS" id="PR00376">
    <property type="entry name" value="IL1BCENZYME"/>
</dbReference>
<evidence type="ECO:0000259" key="8">
    <source>
        <dbReference type="PROSITE" id="PS50208"/>
    </source>
</evidence>
<dbReference type="PANTHER" id="PTHR10454:SF246">
    <property type="entry name" value="CASPASE-7-LIKE ISOFORM X1"/>
    <property type="match status" value="1"/>
</dbReference>
<evidence type="ECO:0000256" key="3">
    <source>
        <dbReference type="ARBA" id="ARBA00022801"/>
    </source>
</evidence>
<evidence type="ECO:0000256" key="2">
    <source>
        <dbReference type="ARBA" id="ARBA00022670"/>
    </source>
</evidence>
<dbReference type="InterPro" id="IPR029030">
    <property type="entry name" value="Caspase-like_dom_sf"/>
</dbReference>
<dbReference type="SUPFAM" id="SSF52129">
    <property type="entry name" value="Caspase-like"/>
    <property type="match status" value="1"/>
</dbReference>
<evidence type="ECO:0000313" key="9">
    <source>
        <dbReference type="EMBL" id="CAL1614289.1"/>
    </source>
</evidence>
<dbReference type="InterPro" id="IPR016129">
    <property type="entry name" value="Caspase_his_AS"/>
</dbReference>
<dbReference type="GO" id="GO:0005737">
    <property type="term" value="C:cytoplasm"/>
    <property type="evidence" value="ECO:0007669"/>
    <property type="project" value="TreeGrafter"/>
</dbReference>
<dbReference type="GO" id="GO:0006508">
    <property type="term" value="P:proteolysis"/>
    <property type="evidence" value="ECO:0007669"/>
    <property type="project" value="UniProtKB-KW"/>
</dbReference>
<keyword evidence="5" id="KW-0865">Zymogen</keyword>
<dbReference type="GO" id="GO:0043525">
    <property type="term" value="P:positive regulation of neuron apoptotic process"/>
    <property type="evidence" value="ECO:0007669"/>
    <property type="project" value="TreeGrafter"/>
</dbReference>
<dbReference type="SMART" id="SM00115">
    <property type="entry name" value="CASc"/>
    <property type="match status" value="1"/>
</dbReference>
<dbReference type="InterPro" id="IPR001309">
    <property type="entry name" value="Pept_C14_p20"/>
</dbReference>
<sequence>MRPRPGTDEDADAAKKTFGNLGYKVTVHKDLTKKQIETELEKVSNQDHSKNASFVCMILSHGNEDGIFGTDKLITLEDITKYFKGDKCKTLVGKPKLFFIQACRGKKLDEGVILKGVGEANGPLQQKIPVEADFFYAYATAPGYYAWRDETDGSWFIQSLCGILSKHKDLELLQIMTRVNRKVAFEFESYEPKDRS</sequence>
<dbReference type="GO" id="GO:0006915">
    <property type="term" value="P:apoptotic process"/>
    <property type="evidence" value="ECO:0007669"/>
    <property type="project" value="TreeGrafter"/>
</dbReference>
<accession>A0AAV2MLR1</accession>
<evidence type="ECO:0000256" key="5">
    <source>
        <dbReference type="ARBA" id="ARBA00023145"/>
    </source>
</evidence>
<evidence type="ECO:0000259" key="7">
    <source>
        <dbReference type="PROSITE" id="PS50207"/>
    </source>
</evidence>
<dbReference type="EMBL" id="OZ035830">
    <property type="protein sequence ID" value="CAL1614289.1"/>
    <property type="molecule type" value="Genomic_DNA"/>
</dbReference>
<protein>
    <recommendedName>
        <fullName evidence="11">Caspase-3</fullName>
    </recommendedName>
</protein>
<dbReference type="PROSITE" id="PS50207">
    <property type="entry name" value="CASPASE_P10"/>
    <property type="match status" value="1"/>
</dbReference>
<keyword evidence="4" id="KW-0788">Thiol protease</keyword>
<dbReference type="Proteomes" id="UP001497482">
    <property type="component" value="Chromosome 8"/>
</dbReference>
<organism evidence="9 10">
    <name type="scientific">Knipowitschia caucasica</name>
    <name type="common">Caucasian dwarf goby</name>
    <name type="synonym">Pomatoschistus caucasicus</name>
    <dbReference type="NCBI Taxonomy" id="637954"/>
    <lineage>
        <taxon>Eukaryota</taxon>
        <taxon>Metazoa</taxon>
        <taxon>Chordata</taxon>
        <taxon>Craniata</taxon>
        <taxon>Vertebrata</taxon>
        <taxon>Euteleostomi</taxon>
        <taxon>Actinopterygii</taxon>
        <taxon>Neopterygii</taxon>
        <taxon>Teleostei</taxon>
        <taxon>Neoteleostei</taxon>
        <taxon>Acanthomorphata</taxon>
        <taxon>Gobiaria</taxon>
        <taxon>Gobiiformes</taxon>
        <taxon>Gobioidei</taxon>
        <taxon>Gobiidae</taxon>
        <taxon>Gobiinae</taxon>
        <taxon>Knipowitschia</taxon>
    </lineage>
</organism>
<feature type="domain" description="Caspase family p10" evidence="7">
    <location>
        <begin position="124"/>
        <end position="196"/>
    </location>
</feature>
<gene>
    <name evidence="9" type="ORF">KC01_LOCUS40347</name>
</gene>
<evidence type="ECO:0008006" key="11">
    <source>
        <dbReference type="Google" id="ProtNLM"/>
    </source>
</evidence>
<keyword evidence="3" id="KW-0378">Hydrolase</keyword>
<keyword evidence="2" id="KW-0645">Protease</keyword>
<dbReference type="InterPro" id="IPR002138">
    <property type="entry name" value="Pept_C14_p10"/>
</dbReference>
<proteinExistence type="inferred from homology"/>
<dbReference type="InterPro" id="IPR002398">
    <property type="entry name" value="Pept_C14"/>
</dbReference>
<dbReference type="InterPro" id="IPR033139">
    <property type="entry name" value="Caspase_cys_AS"/>
</dbReference>
<reference evidence="9 10" key="1">
    <citation type="submission" date="2024-04" db="EMBL/GenBank/DDBJ databases">
        <authorList>
            <person name="Waldvogel A.-M."/>
            <person name="Schoenle A."/>
        </authorList>
    </citation>
    <scope>NUCLEOTIDE SEQUENCE [LARGE SCALE GENOMIC DNA]</scope>
</reference>
<dbReference type="Pfam" id="PF00656">
    <property type="entry name" value="Peptidase_C14"/>
    <property type="match status" value="1"/>
</dbReference>